<evidence type="ECO:0000313" key="7">
    <source>
        <dbReference type="Proteomes" id="UP000245942"/>
    </source>
</evidence>
<dbReference type="PRINTS" id="PR00069">
    <property type="entry name" value="ALDKETRDTASE"/>
</dbReference>
<dbReference type="InterPro" id="IPR023210">
    <property type="entry name" value="NADP_OxRdtase_dom"/>
</dbReference>
<feature type="binding site" evidence="3">
    <location>
        <position position="113"/>
    </location>
    <ligand>
        <name>substrate</name>
    </ligand>
</feature>
<name>A0A316UAJ1_9BASI</name>
<reference evidence="6 7" key="1">
    <citation type="journal article" date="2018" name="Mol. Biol. Evol.">
        <title>Broad Genomic Sampling Reveals a Smut Pathogenic Ancestry of the Fungal Clade Ustilaginomycotina.</title>
        <authorList>
            <person name="Kijpornyongpan T."/>
            <person name="Mondo S.J."/>
            <person name="Barry K."/>
            <person name="Sandor L."/>
            <person name="Lee J."/>
            <person name="Lipzen A."/>
            <person name="Pangilinan J."/>
            <person name="LaButti K."/>
            <person name="Hainaut M."/>
            <person name="Henrissat B."/>
            <person name="Grigoriev I.V."/>
            <person name="Spatafora J.W."/>
            <person name="Aime M.C."/>
        </authorList>
    </citation>
    <scope>NUCLEOTIDE SEQUENCE [LARGE SCALE GENOMIC DNA]</scope>
    <source>
        <strain evidence="6 7">MCA 4718</strain>
    </source>
</reference>
<evidence type="ECO:0000256" key="3">
    <source>
        <dbReference type="PIRSR" id="PIRSR000097-2"/>
    </source>
</evidence>
<dbReference type="STRING" id="1684307.A0A316UAJ1"/>
<dbReference type="AlphaFoldDB" id="A0A316UAJ1"/>
<dbReference type="GeneID" id="37013843"/>
<dbReference type="PROSITE" id="PS00062">
    <property type="entry name" value="ALDOKETO_REDUCTASE_2"/>
    <property type="match status" value="1"/>
</dbReference>
<dbReference type="PANTHER" id="PTHR11732">
    <property type="entry name" value="ALDO/KETO REDUCTASE"/>
    <property type="match status" value="1"/>
</dbReference>
<dbReference type="Proteomes" id="UP000245942">
    <property type="component" value="Unassembled WGS sequence"/>
</dbReference>
<accession>A0A316UAJ1</accession>
<dbReference type="FunFam" id="3.20.20.100:FF:000002">
    <property type="entry name" value="2,5-diketo-D-gluconic acid reductase A"/>
    <property type="match status" value="1"/>
</dbReference>
<evidence type="ECO:0000259" key="5">
    <source>
        <dbReference type="Pfam" id="PF00248"/>
    </source>
</evidence>
<keyword evidence="7" id="KW-1185">Reference proteome</keyword>
<feature type="site" description="Lowers pKa of active site Tyr" evidence="4">
    <location>
        <position position="80"/>
    </location>
</feature>
<protein>
    <submittedName>
        <fullName evidence="6">Aldo/keto reductase</fullName>
    </submittedName>
</protein>
<dbReference type="Gene3D" id="3.20.20.100">
    <property type="entry name" value="NADP-dependent oxidoreductase domain"/>
    <property type="match status" value="1"/>
</dbReference>
<gene>
    <name evidence="6" type="ORF">BCV69DRAFT_281783</name>
</gene>
<dbReference type="EMBL" id="KZ819324">
    <property type="protein sequence ID" value="PWN21868.1"/>
    <property type="molecule type" value="Genomic_DNA"/>
</dbReference>
<feature type="domain" description="NADP-dependent oxidoreductase" evidence="5">
    <location>
        <begin position="18"/>
        <end position="301"/>
    </location>
</feature>
<dbReference type="SUPFAM" id="SSF51430">
    <property type="entry name" value="NAD(P)-linked oxidoreductase"/>
    <property type="match status" value="1"/>
</dbReference>
<sequence>MSYGKTIKLNDGNVIPQLGLGTWLSKPGEVKNAVIEAAKIGYKHFDLARIYCNQEEVGAGFAEVFKQGIAKREDLFITSKLWNNAHQPHLVEKAYEHTLKQLGLDYLDLYLIHWPVPFVPSNDDIESDEKLMPPSPENKDFIHLDLKTTLAQTWKAMVDLQKSGKVKSVGVSNFLPSHIEGISQATGVVPAVNQIERHALLFQSDLVEYCKFKGVHLTAYSPLGNSANYLAGNSDAKLYDLVNCDEVQEVAKEHGAEPGQVLIAWGIQDGLSLIPKSVTPARIKKNFEQIELTPEQYKKVSSRIRTSGHKRFNIPWNYSPKWSINVFGETIEVQHAEHQVNIA</sequence>
<dbReference type="InterPro" id="IPR036812">
    <property type="entry name" value="NAD(P)_OxRdtase_dom_sf"/>
</dbReference>
<dbReference type="InterPro" id="IPR020471">
    <property type="entry name" value="AKR"/>
</dbReference>
<dbReference type="RefSeq" id="XP_025349028.1">
    <property type="nucleotide sequence ID" value="XM_025492109.1"/>
</dbReference>
<feature type="active site" description="Proton donor" evidence="2">
    <location>
        <position position="51"/>
    </location>
</feature>
<evidence type="ECO:0000256" key="4">
    <source>
        <dbReference type="PIRSR" id="PIRSR000097-3"/>
    </source>
</evidence>
<dbReference type="PIRSF" id="PIRSF000097">
    <property type="entry name" value="AKR"/>
    <property type="match status" value="1"/>
</dbReference>
<keyword evidence="1" id="KW-0560">Oxidoreductase</keyword>
<evidence type="ECO:0000256" key="1">
    <source>
        <dbReference type="ARBA" id="ARBA00023002"/>
    </source>
</evidence>
<organism evidence="6 7">
    <name type="scientific">Pseudomicrostroma glucosiphilum</name>
    <dbReference type="NCBI Taxonomy" id="1684307"/>
    <lineage>
        <taxon>Eukaryota</taxon>
        <taxon>Fungi</taxon>
        <taxon>Dikarya</taxon>
        <taxon>Basidiomycota</taxon>
        <taxon>Ustilaginomycotina</taxon>
        <taxon>Exobasidiomycetes</taxon>
        <taxon>Microstromatales</taxon>
        <taxon>Microstromatales incertae sedis</taxon>
        <taxon>Pseudomicrostroma</taxon>
    </lineage>
</organism>
<dbReference type="Pfam" id="PF00248">
    <property type="entry name" value="Aldo_ket_red"/>
    <property type="match status" value="1"/>
</dbReference>
<evidence type="ECO:0000313" key="6">
    <source>
        <dbReference type="EMBL" id="PWN21868.1"/>
    </source>
</evidence>
<dbReference type="OrthoDB" id="416253at2759"/>
<dbReference type="GO" id="GO:0016616">
    <property type="term" value="F:oxidoreductase activity, acting on the CH-OH group of donors, NAD or NADP as acceptor"/>
    <property type="evidence" value="ECO:0007669"/>
    <property type="project" value="UniProtKB-ARBA"/>
</dbReference>
<evidence type="ECO:0000256" key="2">
    <source>
        <dbReference type="PIRSR" id="PIRSR000097-1"/>
    </source>
</evidence>
<proteinExistence type="predicted"/>
<dbReference type="InterPro" id="IPR018170">
    <property type="entry name" value="Aldo/ket_reductase_CS"/>
</dbReference>